<evidence type="ECO:0000313" key="1">
    <source>
        <dbReference type="EMBL" id="MCR6095006.1"/>
    </source>
</evidence>
<evidence type="ECO:0000313" key="2">
    <source>
        <dbReference type="Proteomes" id="UP001057753"/>
    </source>
</evidence>
<comment type="caution">
    <text evidence="1">The sequence shown here is derived from an EMBL/GenBank/DDBJ whole genome shotgun (WGS) entry which is preliminary data.</text>
</comment>
<protein>
    <submittedName>
        <fullName evidence="1">Uncharacterized protein</fullName>
    </submittedName>
</protein>
<organism evidence="1 2">
    <name type="scientific">Salipaludibacillus agaradhaerens</name>
    <name type="common">Bacillus agaradhaerens</name>
    <dbReference type="NCBI Taxonomy" id="76935"/>
    <lineage>
        <taxon>Bacteria</taxon>
        <taxon>Bacillati</taxon>
        <taxon>Bacillota</taxon>
        <taxon>Bacilli</taxon>
        <taxon>Bacillales</taxon>
        <taxon>Bacillaceae</taxon>
    </lineage>
</organism>
<proteinExistence type="predicted"/>
<reference evidence="1" key="1">
    <citation type="submission" date="2020-06" db="EMBL/GenBank/DDBJ databases">
        <title>Insight into the genomes of haloalkaliphilic bacilli from Kenyan soda lakes.</title>
        <authorList>
            <person name="Mwirichia R."/>
            <person name="Villamizar G.C."/>
            <person name="Poehlein A."/>
            <person name="Mugweru J."/>
            <person name="Kipnyargis A."/>
            <person name="Kiplimo D."/>
            <person name="Orwa P."/>
            <person name="Daniel R."/>
        </authorList>
    </citation>
    <scope>NUCLEOTIDE SEQUENCE</scope>
    <source>
        <strain evidence="1">B1096_S55</strain>
    </source>
</reference>
<accession>A0A9Q4AZ11</accession>
<name>A0A9Q4AZ11_SALAG</name>
<keyword evidence="2" id="KW-1185">Reference proteome</keyword>
<dbReference type="RefSeq" id="WP_257819634.1">
    <property type="nucleotide sequence ID" value="NZ_JABXYM010000001.1"/>
</dbReference>
<dbReference type="Proteomes" id="UP001057753">
    <property type="component" value="Unassembled WGS sequence"/>
</dbReference>
<dbReference type="EMBL" id="JABXYM010000001">
    <property type="protein sequence ID" value="MCR6095006.1"/>
    <property type="molecule type" value="Genomic_DNA"/>
</dbReference>
<dbReference type="AlphaFoldDB" id="A0A9Q4AZ11"/>
<gene>
    <name evidence="1" type="ORF">HXA33_00400</name>
</gene>
<sequence length="163" mass="18958">MRRYLHSMGKPQSLHFVYLTSYPVKRQNELKEMNILDLIQNPIIFVMRGPIDMRGVFELLGKGNGIIFDYEKVRLEKTLPIAVNMYHSFVSPGIKKYIKPEFEEIKYKGKPFSCQLSYKSLMVWPSTSPSLRDMLINKTYSNISAKKPCPHHEPAASRKKPNH</sequence>